<comment type="caution">
    <text evidence="1">The sequence shown here is derived from an EMBL/GenBank/DDBJ whole genome shotgun (WGS) entry which is preliminary data.</text>
</comment>
<accession>A0A821SFX7</accession>
<gene>
    <name evidence="1" type="ORF">PMACD_LOCUS7757</name>
</gene>
<sequence>MADNVAFDDEEEWRRERLVLSRRGANGGYRDFCYGMACQWYLFCEADFSPRLSDSTGVASGKENCDALVGIYLETP</sequence>
<evidence type="ECO:0000313" key="2">
    <source>
        <dbReference type="Proteomes" id="UP000663880"/>
    </source>
</evidence>
<name>A0A821SFX7_9NEOP</name>
<protein>
    <submittedName>
        <fullName evidence="1">Uncharacterized protein</fullName>
    </submittedName>
</protein>
<dbReference type="EMBL" id="CAJOBZ010000019">
    <property type="protein sequence ID" value="CAF4859146.1"/>
    <property type="molecule type" value="Genomic_DNA"/>
</dbReference>
<organism evidence="1 2">
    <name type="scientific">Pieris macdunnoughi</name>
    <dbReference type="NCBI Taxonomy" id="345717"/>
    <lineage>
        <taxon>Eukaryota</taxon>
        <taxon>Metazoa</taxon>
        <taxon>Ecdysozoa</taxon>
        <taxon>Arthropoda</taxon>
        <taxon>Hexapoda</taxon>
        <taxon>Insecta</taxon>
        <taxon>Pterygota</taxon>
        <taxon>Neoptera</taxon>
        <taxon>Endopterygota</taxon>
        <taxon>Lepidoptera</taxon>
        <taxon>Glossata</taxon>
        <taxon>Ditrysia</taxon>
        <taxon>Papilionoidea</taxon>
        <taxon>Pieridae</taxon>
        <taxon>Pierinae</taxon>
        <taxon>Pieris</taxon>
    </lineage>
</organism>
<proteinExistence type="predicted"/>
<dbReference type="AlphaFoldDB" id="A0A821SFX7"/>
<reference evidence="1" key="1">
    <citation type="submission" date="2021-02" db="EMBL/GenBank/DDBJ databases">
        <authorList>
            <person name="Steward A R."/>
        </authorList>
    </citation>
    <scope>NUCLEOTIDE SEQUENCE</scope>
</reference>
<dbReference type="Proteomes" id="UP000663880">
    <property type="component" value="Unassembled WGS sequence"/>
</dbReference>
<evidence type="ECO:0000313" key="1">
    <source>
        <dbReference type="EMBL" id="CAF4859146.1"/>
    </source>
</evidence>
<keyword evidence="2" id="KW-1185">Reference proteome</keyword>